<dbReference type="EMBL" id="CAJVCE010000017">
    <property type="protein sequence ID" value="CAG7652119.1"/>
    <property type="molecule type" value="Genomic_DNA"/>
</dbReference>
<name>A0ABM8VNW9_9BACL</name>
<evidence type="ECO:0000313" key="1">
    <source>
        <dbReference type="EMBL" id="CAG7652119.1"/>
    </source>
</evidence>
<protein>
    <recommendedName>
        <fullName evidence="3">Copper amine oxidase-like N-terminal domain-containing protein</fullName>
    </recommendedName>
</protein>
<evidence type="ECO:0008006" key="3">
    <source>
        <dbReference type="Google" id="ProtNLM"/>
    </source>
</evidence>
<gene>
    <name evidence="1" type="ORF">PAECIP111802_05142</name>
</gene>
<proteinExistence type="predicted"/>
<accession>A0ABM8VNW9</accession>
<reference evidence="1 2" key="1">
    <citation type="submission" date="2021-06" db="EMBL/GenBank/DDBJ databases">
        <authorList>
            <person name="Criscuolo A."/>
        </authorList>
    </citation>
    <scope>NUCLEOTIDE SEQUENCE [LARGE SCALE GENOMIC DNA]</scope>
    <source>
        <strain evidence="2">CIP 111802</strain>
    </source>
</reference>
<evidence type="ECO:0000313" key="2">
    <source>
        <dbReference type="Proteomes" id="UP000730618"/>
    </source>
</evidence>
<organism evidence="1 2">
    <name type="scientific">Paenibacillus allorhizosphaerae</name>
    <dbReference type="NCBI Taxonomy" id="2849866"/>
    <lineage>
        <taxon>Bacteria</taxon>
        <taxon>Bacillati</taxon>
        <taxon>Bacillota</taxon>
        <taxon>Bacilli</taxon>
        <taxon>Bacillales</taxon>
        <taxon>Paenibacillaceae</taxon>
        <taxon>Paenibacillus</taxon>
    </lineage>
</organism>
<dbReference type="RefSeq" id="WP_218101367.1">
    <property type="nucleotide sequence ID" value="NZ_CAJVCE010000017.1"/>
</dbReference>
<comment type="caution">
    <text evidence="1">The sequence shown here is derived from an EMBL/GenBank/DDBJ whole genome shotgun (WGS) entry which is preliminary data.</text>
</comment>
<keyword evidence="2" id="KW-1185">Reference proteome</keyword>
<dbReference type="Proteomes" id="UP000730618">
    <property type="component" value="Unassembled WGS sequence"/>
</dbReference>
<sequence>MKKKLALSFLFMFLLSFSFIISYAEDGLKVSLFDGDIFLNGNKLKSDSEYNTLLYNGHIYVPLRNLSEILQGTVSYYEKDNVADINIRGGKNSYKSEISSAKSDDFFKLSIHSEKEVYGYGQDINIWGILAYTGKEEKTIAHSGSDPLIIYSLTDELGYTYDPGRNLSLAKTNYKENDVYYCELPWINIFGYNYFEPNSNKNSVLSSESKALLKRGTYTVTAQIKYSDPKGLKTEYNLKTSIKIKIE</sequence>